<evidence type="ECO:0000259" key="2">
    <source>
        <dbReference type="Pfam" id="PF13439"/>
    </source>
</evidence>
<protein>
    <submittedName>
        <fullName evidence="3">Gt3</fullName>
    </submittedName>
</protein>
<dbReference type="Pfam" id="PF00534">
    <property type="entry name" value="Glycos_transf_1"/>
    <property type="match status" value="1"/>
</dbReference>
<evidence type="ECO:0000259" key="1">
    <source>
        <dbReference type="Pfam" id="PF00534"/>
    </source>
</evidence>
<name>A0A385JNM6_9GAMM</name>
<dbReference type="AlphaFoldDB" id="A0A385JNM6"/>
<dbReference type="Gene3D" id="3.40.50.2000">
    <property type="entry name" value="Glycogen Phosphorylase B"/>
    <property type="match status" value="2"/>
</dbReference>
<dbReference type="InterPro" id="IPR028098">
    <property type="entry name" value="Glyco_trans_4-like_N"/>
</dbReference>
<organism evidence="3">
    <name type="scientific">Proteus penneri</name>
    <dbReference type="NCBI Taxonomy" id="102862"/>
    <lineage>
        <taxon>Bacteria</taxon>
        <taxon>Pseudomonadati</taxon>
        <taxon>Pseudomonadota</taxon>
        <taxon>Gammaproteobacteria</taxon>
        <taxon>Enterobacterales</taxon>
        <taxon>Morganellaceae</taxon>
        <taxon>Proteus</taxon>
    </lineage>
</organism>
<dbReference type="SUPFAM" id="SSF53756">
    <property type="entry name" value="UDP-Glycosyltransferase/glycogen phosphorylase"/>
    <property type="match status" value="1"/>
</dbReference>
<dbReference type="EMBL" id="KY710727">
    <property type="protein sequence ID" value="AXY99962.1"/>
    <property type="molecule type" value="Genomic_DNA"/>
</dbReference>
<dbReference type="CDD" id="cd03811">
    <property type="entry name" value="GT4_GT28_WabH-like"/>
    <property type="match status" value="1"/>
</dbReference>
<proteinExistence type="predicted"/>
<dbReference type="InterPro" id="IPR001296">
    <property type="entry name" value="Glyco_trans_1"/>
</dbReference>
<sequence length="358" mass="41508">MSKQEIYLFIGQLCQGGGERVCINLANSFIKKNITVNLIVFNLNNDFYSSELDEKVNLINFNTSNPIRLFINIRKIIKRRNPYSKILSFNYHISFYLSILRKFYSFEYITRSLNTLSLEFKNRKSLKDKIIKILVIYGLNSSKKIISQSNGMKNDLLNFIISPEKIVTINNPINNKYTYMQEKREKREKKEKYILYVGRLSEQKGLEYLLHAFKKVKNEYTLLIIGNGEKLNELKELSINLKIDERVKFLGQKNDITSFYINASLTVLSSIYEGFPNVLLESIACGTPVVSFDCPSGPSEIIINGVNGYLAEYLNSNDLAEKINMALSYNFEQEKVKNTILKFHTKNITNEYIKEIFS</sequence>
<evidence type="ECO:0000313" key="3">
    <source>
        <dbReference type="EMBL" id="AXY99962.1"/>
    </source>
</evidence>
<dbReference type="GO" id="GO:0016757">
    <property type="term" value="F:glycosyltransferase activity"/>
    <property type="evidence" value="ECO:0007669"/>
    <property type="project" value="InterPro"/>
</dbReference>
<dbReference type="Pfam" id="PF13439">
    <property type="entry name" value="Glyco_transf_4"/>
    <property type="match status" value="1"/>
</dbReference>
<accession>A0A385JNM6</accession>
<dbReference type="PANTHER" id="PTHR12526">
    <property type="entry name" value="GLYCOSYLTRANSFERASE"/>
    <property type="match status" value="1"/>
</dbReference>
<dbReference type="GO" id="GO:1901135">
    <property type="term" value="P:carbohydrate derivative metabolic process"/>
    <property type="evidence" value="ECO:0007669"/>
    <property type="project" value="UniProtKB-ARBA"/>
</dbReference>
<feature type="domain" description="Glycosyl transferase family 1" evidence="1">
    <location>
        <begin position="183"/>
        <end position="335"/>
    </location>
</feature>
<feature type="domain" description="Glycosyltransferase subfamily 4-like N-terminal" evidence="2">
    <location>
        <begin position="16"/>
        <end position="174"/>
    </location>
</feature>
<reference evidence="3" key="1">
    <citation type="journal article" date="2017" name="PLoS ONE">
        <title>Genetic diversity of the O antigens of Proteus species and the development of a suspension array for molecular serotyping.</title>
        <authorList>
            <person name="Yu X."/>
            <person name="Torzewska A."/>
            <person name="Zhang X."/>
            <person name="Yin Z."/>
            <person name="Drzewiecka D."/>
            <person name="Cao H."/>
            <person name="Liu B."/>
            <person name="Knirel Y.A."/>
            <person name="Rozalski A."/>
            <person name="Wang L."/>
        </authorList>
    </citation>
    <scope>NUCLEOTIDE SEQUENCE</scope>
    <source>
        <strain evidence="3">G2655</strain>
    </source>
</reference>